<dbReference type="Proteomes" id="UP000463224">
    <property type="component" value="Unassembled WGS sequence"/>
</dbReference>
<comment type="similarity">
    <text evidence="1">Belongs to the universal stress protein A family.</text>
</comment>
<organism evidence="3 4">
    <name type="scientific">Nitratireductor arenosus</name>
    <dbReference type="NCBI Taxonomy" id="2682096"/>
    <lineage>
        <taxon>Bacteria</taxon>
        <taxon>Pseudomonadati</taxon>
        <taxon>Pseudomonadota</taxon>
        <taxon>Alphaproteobacteria</taxon>
        <taxon>Hyphomicrobiales</taxon>
        <taxon>Phyllobacteriaceae</taxon>
        <taxon>Nitratireductor</taxon>
    </lineage>
</organism>
<evidence type="ECO:0000256" key="1">
    <source>
        <dbReference type="ARBA" id="ARBA00008791"/>
    </source>
</evidence>
<evidence type="ECO:0000259" key="2">
    <source>
        <dbReference type="Pfam" id="PF00582"/>
    </source>
</evidence>
<feature type="domain" description="UspA" evidence="2">
    <location>
        <begin position="155"/>
        <end position="278"/>
    </location>
</feature>
<sequence>MTIKTILAVTGLEANDDDLHLAAELCGEIDGHLSVLVLTIAAPAPAGEYAAMASDIWAKERQEDIERLRARTEAVSKLVAALPVPGDVASDYVEQAWADDAIGRRARYADLVLAGPGLQDNPILWDKMLEGVLFSSGTPLLLVPQGVTPSLRPERVTVAWDARPEASRAVRAALDLIVGAKEVSLALVDPVAGNAVYGEEPGADLAAYLSRHGAKVSVDRLPSQGHSVADVLCRHTIDKAADLMVMGAYGHSRLRERLFGGVTKSMLEQPPVPVLMAR</sequence>
<reference evidence="3 4" key="1">
    <citation type="submission" date="2019-12" db="EMBL/GenBank/DDBJ databases">
        <title>Nitratireductor arenosus sp. nov., Isolated from sea sand, Jeju island, South Korea.</title>
        <authorList>
            <person name="Kim W."/>
        </authorList>
    </citation>
    <scope>NUCLEOTIDE SEQUENCE [LARGE SCALE GENOMIC DNA]</scope>
    <source>
        <strain evidence="3 4">CAU 1489</strain>
    </source>
</reference>
<dbReference type="EMBL" id="WPHG01000003">
    <property type="protein sequence ID" value="MVA98602.1"/>
    <property type="molecule type" value="Genomic_DNA"/>
</dbReference>
<protein>
    <submittedName>
        <fullName evidence="3">Universal stress protein</fullName>
    </submittedName>
</protein>
<dbReference type="InterPro" id="IPR006016">
    <property type="entry name" value="UspA"/>
</dbReference>
<gene>
    <name evidence="3" type="ORF">GN330_15245</name>
</gene>
<dbReference type="Pfam" id="PF00582">
    <property type="entry name" value="Usp"/>
    <property type="match status" value="1"/>
</dbReference>
<comment type="caution">
    <text evidence="3">The sequence shown here is derived from an EMBL/GenBank/DDBJ whole genome shotgun (WGS) entry which is preliminary data.</text>
</comment>
<dbReference type="InterPro" id="IPR006015">
    <property type="entry name" value="Universal_stress_UspA"/>
</dbReference>
<dbReference type="Gene3D" id="3.40.50.12370">
    <property type="match status" value="1"/>
</dbReference>
<evidence type="ECO:0000313" key="3">
    <source>
        <dbReference type="EMBL" id="MVA98602.1"/>
    </source>
</evidence>
<dbReference type="PANTHER" id="PTHR46268">
    <property type="entry name" value="STRESS RESPONSE PROTEIN NHAX"/>
    <property type="match status" value="1"/>
</dbReference>
<dbReference type="RefSeq" id="WP_156713515.1">
    <property type="nucleotide sequence ID" value="NZ_WPHG01000003.1"/>
</dbReference>
<proteinExistence type="inferred from homology"/>
<dbReference type="AlphaFoldDB" id="A0A844QGS0"/>
<keyword evidence="4" id="KW-1185">Reference proteome</keyword>
<dbReference type="PANTHER" id="PTHR46268:SF15">
    <property type="entry name" value="UNIVERSAL STRESS PROTEIN HP_0031"/>
    <property type="match status" value="1"/>
</dbReference>
<accession>A0A844QGS0</accession>
<dbReference type="CDD" id="cd00293">
    <property type="entry name" value="USP-like"/>
    <property type="match status" value="1"/>
</dbReference>
<dbReference type="PRINTS" id="PR01438">
    <property type="entry name" value="UNVRSLSTRESS"/>
</dbReference>
<evidence type="ECO:0000313" key="4">
    <source>
        <dbReference type="Proteomes" id="UP000463224"/>
    </source>
</evidence>
<dbReference type="SUPFAM" id="SSF52402">
    <property type="entry name" value="Adenine nucleotide alpha hydrolases-like"/>
    <property type="match status" value="1"/>
</dbReference>
<name>A0A844QGS0_9HYPH</name>